<accession>A0A6I0FAS6</accession>
<evidence type="ECO:0000313" key="4">
    <source>
        <dbReference type="Proteomes" id="UP000468766"/>
    </source>
</evidence>
<dbReference type="AlphaFoldDB" id="A0A6I0FAS6"/>
<evidence type="ECO:0000256" key="2">
    <source>
        <dbReference type="SAM" id="Phobius"/>
    </source>
</evidence>
<feature type="transmembrane region" description="Helical" evidence="2">
    <location>
        <begin position="113"/>
        <end position="133"/>
    </location>
</feature>
<feature type="transmembrane region" description="Helical" evidence="2">
    <location>
        <begin position="6"/>
        <end position="23"/>
    </location>
</feature>
<evidence type="ECO:0000313" key="3">
    <source>
        <dbReference type="EMBL" id="KAB2954588.1"/>
    </source>
</evidence>
<keyword evidence="2" id="KW-1133">Transmembrane helix</keyword>
<keyword evidence="2" id="KW-0812">Transmembrane</keyword>
<dbReference type="EMBL" id="WBXO01000001">
    <property type="protein sequence ID" value="KAB2954588.1"/>
    <property type="molecule type" value="Genomic_DNA"/>
</dbReference>
<protein>
    <recommendedName>
        <fullName evidence="5">DUF1614 domain-containing protein</fullName>
    </recommendedName>
</protein>
<organism evidence="3 4">
    <name type="scientific">Heliorestis acidaminivorans</name>
    <dbReference type="NCBI Taxonomy" id="553427"/>
    <lineage>
        <taxon>Bacteria</taxon>
        <taxon>Bacillati</taxon>
        <taxon>Bacillota</taxon>
        <taxon>Clostridia</taxon>
        <taxon>Eubacteriales</taxon>
        <taxon>Heliobacteriaceae</taxon>
        <taxon>Heliorestis</taxon>
    </lineage>
</organism>
<proteinExistence type="predicted"/>
<keyword evidence="2" id="KW-0472">Membrane</keyword>
<feature type="region of interest" description="Disordered" evidence="1">
    <location>
        <begin position="229"/>
        <end position="251"/>
    </location>
</feature>
<feature type="transmembrane region" description="Helical" evidence="2">
    <location>
        <begin position="59"/>
        <end position="80"/>
    </location>
</feature>
<feature type="compositionally biased region" description="Acidic residues" evidence="1">
    <location>
        <begin position="229"/>
        <end position="238"/>
    </location>
</feature>
<sequence>MPRYPFGTIVMLLSMIFVVFDMAKSLLDRYKITKPIALAVILLWWATSFWEVPIQWAPWNITINIGAFLMPLLLGLFLLMKSSSTSLRLWLALAVVIVSGLIGQLVLGFDQEHFFWDGRILFVFVGALSALLITGEARTALIAILLGHPVVEGVVAFLAGQGRFGDISGYVLGTPIAFDHVILALLFLWPLSLLMERFTSYDEVEEKAWLPLYFTEESSQEKAITEMNELNEMDDQDNEATLVEQEEYKAK</sequence>
<feature type="transmembrane region" description="Helical" evidence="2">
    <location>
        <begin position="167"/>
        <end position="189"/>
    </location>
</feature>
<dbReference type="Proteomes" id="UP000468766">
    <property type="component" value="Unassembled WGS sequence"/>
</dbReference>
<reference evidence="3 4" key="1">
    <citation type="submission" date="2019-10" db="EMBL/GenBank/DDBJ databases">
        <title>Whole-genome sequence of the extremophile Heliorestis acidaminivorans DSM 24790.</title>
        <authorList>
            <person name="Kyndt J.A."/>
            <person name="Meyer T.E."/>
        </authorList>
    </citation>
    <scope>NUCLEOTIDE SEQUENCE [LARGE SCALE GENOMIC DNA]</scope>
    <source>
        <strain evidence="3 4">DSM 24790</strain>
    </source>
</reference>
<comment type="caution">
    <text evidence="3">The sequence shown here is derived from an EMBL/GenBank/DDBJ whole genome shotgun (WGS) entry which is preliminary data.</text>
</comment>
<feature type="transmembrane region" description="Helical" evidence="2">
    <location>
        <begin position="140"/>
        <end position="161"/>
    </location>
</feature>
<feature type="transmembrane region" description="Helical" evidence="2">
    <location>
        <begin position="35"/>
        <end position="53"/>
    </location>
</feature>
<dbReference type="RefSeq" id="WP_151618175.1">
    <property type="nucleotide sequence ID" value="NZ_WBXO01000001.1"/>
</dbReference>
<name>A0A6I0FAS6_9FIRM</name>
<keyword evidence="4" id="KW-1185">Reference proteome</keyword>
<evidence type="ECO:0008006" key="5">
    <source>
        <dbReference type="Google" id="ProtNLM"/>
    </source>
</evidence>
<evidence type="ECO:0000256" key="1">
    <source>
        <dbReference type="SAM" id="MobiDB-lite"/>
    </source>
</evidence>
<dbReference type="OrthoDB" id="1679952at2"/>
<gene>
    <name evidence="3" type="ORF">F9B85_02620</name>
</gene>
<feature type="transmembrane region" description="Helical" evidence="2">
    <location>
        <begin position="87"/>
        <end position="107"/>
    </location>
</feature>